<evidence type="ECO:0000259" key="8">
    <source>
        <dbReference type="Pfam" id="PF01120"/>
    </source>
</evidence>
<dbReference type="InterPro" id="IPR000933">
    <property type="entry name" value="Glyco_hydro_29"/>
</dbReference>
<keyword evidence="4" id="KW-0732">Signal</keyword>
<dbReference type="InterPro" id="IPR057739">
    <property type="entry name" value="Glyco_hydro_29_N"/>
</dbReference>
<dbReference type="OrthoDB" id="107551at2"/>
<organism evidence="10 11">
    <name type="scientific">Sphingobacterium corticibacterium</name>
    <dbReference type="NCBI Taxonomy" id="2484746"/>
    <lineage>
        <taxon>Bacteria</taxon>
        <taxon>Pseudomonadati</taxon>
        <taxon>Bacteroidota</taxon>
        <taxon>Sphingobacteriia</taxon>
        <taxon>Sphingobacteriales</taxon>
        <taxon>Sphingobacteriaceae</taxon>
        <taxon>Sphingobacterium</taxon>
    </lineage>
</organism>
<dbReference type="InterPro" id="IPR017853">
    <property type="entry name" value="GH"/>
</dbReference>
<reference evidence="10 11" key="1">
    <citation type="submission" date="2019-02" db="EMBL/GenBank/DDBJ databases">
        <authorList>
            <person name="Li Y."/>
        </authorList>
    </citation>
    <scope>NUCLEOTIDE SEQUENCE [LARGE SCALE GENOMIC DNA]</scope>
    <source>
        <strain evidence="10 11">30C10-4-7</strain>
    </source>
</reference>
<comment type="function">
    <text evidence="1">Alpha-L-fucosidase is responsible for hydrolyzing the alpha-1,6-linked fucose joined to the reducing-end N-acetylglucosamine of the carbohydrate moieties of glycoproteins.</text>
</comment>
<dbReference type="GO" id="GO:0016139">
    <property type="term" value="P:glycoside catabolic process"/>
    <property type="evidence" value="ECO:0007669"/>
    <property type="project" value="TreeGrafter"/>
</dbReference>
<dbReference type="PANTHER" id="PTHR10030">
    <property type="entry name" value="ALPHA-L-FUCOSIDASE"/>
    <property type="match status" value="1"/>
</dbReference>
<evidence type="ECO:0000256" key="5">
    <source>
        <dbReference type="ARBA" id="ARBA00022801"/>
    </source>
</evidence>
<dbReference type="Gene3D" id="2.60.40.1180">
    <property type="entry name" value="Golgi alpha-mannosidase II"/>
    <property type="match status" value="1"/>
</dbReference>
<evidence type="ECO:0000259" key="9">
    <source>
        <dbReference type="Pfam" id="PF16757"/>
    </source>
</evidence>
<evidence type="ECO:0000256" key="6">
    <source>
        <dbReference type="ARBA" id="ARBA00023295"/>
    </source>
</evidence>
<dbReference type="GO" id="GO:0005764">
    <property type="term" value="C:lysosome"/>
    <property type="evidence" value="ECO:0007669"/>
    <property type="project" value="TreeGrafter"/>
</dbReference>
<gene>
    <name evidence="10" type="ORF">EWE74_11580</name>
</gene>
<protein>
    <recommendedName>
        <fullName evidence="3">alpha-L-fucosidase</fullName>
        <ecNumber evidence="3">3.2.1.51</ecNumber>
    </recommendedName>
</protein>
<accession>A0A4Q6XUD8</accession>
<keyword evidence="5" id="KW-0378">Hydrolase</keyword>
<dbReference type="EMBL" id="SGIT01000002">
    <property type="protein sequence ID" value="RZF60459.1"/>
    <property type="molecule type" value="Genomic_DNA"/>
</dbReference>
<name>A0A4Q6XUD8_9SPHI</name>
<sequence>MISVSTLAQQDPPPRVTIKLPNEKAADIPPGPYQPTWESIKENYHTPKWFIDGKFGIFIHWGVYSVAAAGSEWYPRHMYGGMLKHHTENWGNPKDFGYKDFIPLFTAEKFNPEEWTSLFKEAGATYVIPTAEHHDGFALYDSDLTRWDAKDMGPKRDLIGDLAKAVRKQGMKFGMSNHRMEHWDFMYPTAATEHDLYEPEYADFYGPPQKPDKTKASAMGPSAEEVMEGKEAPQNQAFLEEWLARCQEIIDKYQPDMLWFDNGINSRTLDPLKLRLAAYYYNRAAQWGNEVSLSTKHDAYLYGTVKDFERQGRAPQVLTDYYWQVDEPIGHKFGYVEDLKLQTSSQIIRKLIENISKNGNLCLNISPKADGTIPENQQAVLRNIGKWLKINGDAVYGTRAWELFGEGPSVEDNKSDYDFRFTKKGDKILYAFYVRWQGNNAIIKSFSTENIGKVKEVELLGFKKVSFTQTRNGLEIILPDKNPNEDISVFKISF</sequence>
<dbReference type="PIRSF" id="PIRSF001092">
    <property type="entry name" value="Alpha-L-fucosidase"/>
    <property type="match status" value="1"/>
</dbReference>
<evidence type="ECO:0000256" key="3">
    <source>
        <dbReference type="ARBA" id="ARBA00012662"/>
    </source>
</evidence>
<dbReference type="EC" id="3.2.1.51" evidence="3"/>
<evidence type="ECO:0000313" key="10">
    <source>
        <dbReference type="EMBL" id="RZF60459.1"/>
    </source>
</evidence>
<evidence type="ECO:0000256" key="2">
    <source>
        <dbReference type="ARBA" id="ARBA00007951"/>
    </source>
</evidence>
<dbReference type="Proteomes" id="UP000292855">
    <property type="component" value="Unassembled WGS sequence"/>
</dbReference>
<dbReference type="InterPro" id="IPR031919">
    <property type="entry name" value="Fucosidase_C"/>
</dbReference>
<comment type="caution">
    <text evidence="10">The sequence shown here is derived from an EMBL/GenBank/DDBJ whole genome shotgun (WGS) entry which is preliminary data.</text>
</comment>
<dbReference type="Pfam" id="PF01120">
    <property type="entry name" value="Alpha_L_fucos"/>
    <property type="match status" value="1"/>
</dbReference>
<keyword evidence="11" id="KW-1185">Reference proteome</keyword>
<evidence type="ECO:0000256" key="4">
    <source>
        <dbReference type="ARBA" id="ARBA00022729"/>
    </source>
</evidence>
<dbReference type="AlphaFoldDB" id="A0A4Q6XUD8"/>
<keyword evidence="6" id="KW-0326">Glycosidase</keyword>
<dbReference type="SUPFAM" id="SSF51445">
    <property type="entry name" value="(Trans)glycosidases"/>
    <property type="match status" value="1"/>
</dbReference>
<dbReference type="GO" id="GO:0006004">
    <property type="term" value="P:fucose metabolic process"/>
    <property type="evidence" value="ECO:0007669"/>
    <property type="project" value="InterPro"/>
</dbReference>
<comment type="similarity">
    <text evidence="2">Belongs to the glycosyl hydrolase 29 family.</text>
</comment>
<feature type="domain" description="Alpha-L-fucosidase C-terminal" evidence="9">
    <location>
        <begin position="418"/>
        <end position="484"/>
    </location>
</feature>
<dbReference type="Pfam" id="PF16757">
    <property type="entry name" value="Fucosidase_C"/>
    <property type="match status" value="1"/>
</dbReference>
<feature type="domain" description="Glycoside hydrolase family 29 N-terminal" evidence="8">
    <location>
        <begin position="30"/>
        <end position="393"/>
    </location>
</feature>
<evidence type="ECO:0000256" key="7">
    <source>
        <dbReference type="SAM" id="MobiDB-lite"/>
    </source>
</evidence>
<dbReference type="PANTHER" id="PTHR10030:SF37">
    <property type="entry name" value="ALPHA-L-FUCOSIDASE-RELATED"/>
    <property type="match status" value="1"/>
</dbReference>
<dbReference type="GO" id="GO:0004560">
    <property type="term" value="F:alpha-L-fucosidase activity"/>
    <property type="evidence" value="ECO:0007669"/>
    <property type="project" value="InterPro"/>
</dbReference>
<dbReference type="InterPro" id="IPR013780">
    <property type="entry name" value="Glyco_hydro_b"/>
</dbReference>
<evidence type="ECO:0000256" key="1">
    <source>
        <dbReference type="ARBA" id="ARBA00004071"/>
    </source>
</evidence>
<proteinExistence type="inferred from homology"/>
<dbReference type="Gene3D" id="3.20.20.80">
    <property type="entry name" value="Glycosidases"/>
    <property type="match status" value="1"/>
</dbReference>
<evidence type="ECO:0000313" key="11">
    <source>
        <dbReference type="Proteomes" id="UP000292855"/>
    </source>
</evidence>
<dbReference type="SMART" id="SM00812">
    <property type="entry name" value="Alpha_L_fucos"/>
    <property type="match status" value="1"/>
</dbReference>
<feature type="region of interest" description="Disordered" evidence="7">
    <location>
        <begin position="1"/>
        <end position="32"/>
    </location>
</feature>
<dbReference type="InterPro" id="IPR016286">
    <property type="entry name" value="FUC_metazoa-typ"/>
</dbReference>